<accession>A2FV08</accession>
<dbReference type="Pfam" id="PF00149">
    <property type="entry name" value="Metallophos"/>
    <property type="match status" value="1"/>
</dbReference>
<gene>
    <name evidence="2" type="ORF">TVAG_256340</name>
</gene>
<dbReference type="eggNOG" id="KOG0374">
    <property type="taxonomic scope" value="Eukaryota"/>
</dbReference>
<evidence type="ECO:0000259" key="1">
    <source>
        <dbReference type="SMART" id="SM00156"/>
    </source>
</evidence>
<reference evidence="2" key="1">
    <citation type="submission" date="2006-10" db="EMBL/GenBank/DDBJ databases">
        <authorList>
            <person name="Amadeo P."/>
            <person name="Zhao Q."/>
            <person name="Wortman J."/>
            <person name="Fraser-Liggett C."/>
            <person name="Carlton J."/>
        </authorList>
    </citation>
    <scope>NUCLEOTIDE SEQUENCE</scope>
    <source>
        <strain evidence="2">G3</strain>
    </source>
</reference>
<dbReference type="VEuPathDB" id="TrichDB:TVAG_256340"/>
<evidence type="ECO:0000313" key="3">
    <source>
        <dbReference type="Proteomes" id="UP000001542"/>
    </source>
</evidence>
<dbReference type="Gene3D" id="3.60.21.10">
    <property type="match status" value="1"/>
</dbReference>
<dbReference type="EMBL" id="DS114047">
    <property type="protein sequence ID" value="EAX91270.1"/>
    <property type="molecule type" value="Genomic_DNA"/>
</dbReference>
<dbReference type="PANTHER" id="PTHR11668:SF494">
    <property type="entry name" value="PROTEIN PHOSPHATASE, PUTATIVE-RELATED"/>
    <property type="match status" value="1"/>
</dbReference>
<dbReference type="InParanoid" id="A2FV08"/>
<dbReference type="STRING" id="5722.A2FV08"/>
<dbReference type="GO" id="GO:0004722">
    <property type="term" value="F:protein serine/threonine phosphatase activity"/>
    <property type="evidence" value="ECO:0000318"/>
    <property type="project" value="GO_Central"/>
</dbReference>
<dbReference type="VEuPathDB" id="TrichDB:TVAGG3_1015840"/>
<sequence>MHGGIGPQLQTVEQIAALKRPIEFCTDVVEPIVWSDPKPELNMTYFASPRGHGYYFNEEALKTFLTRNNLRGLIRGHLFVDGVSIMFNGACITVFSASNYVPEMENNSGILYIDEENNYIPIEYSPLNTPKRRIAEKVIPSLPMYGTPQKSALLIPKIVKCEKAVKVNNFAVNRPRSMSVNVPFDRSSIC</sequence>
<dbReference type="SUPFAM" id="SSF56300">
    <property type="entry name" value="Metallo-dependent phosphatases"/>
    <property type="match status" value="1"/>
</dbReference>
<dbReference type="AlphaFoldDB" id="A2FV08"/>
<dbReference type="SMR" id="A2FV08"/>
<dbReference type="Proteomes" id="UP000001542">
    <property type="component" value="Unassembled WGS sequence"/>
</dbReference>
<dbReference type="InterPro" id="IPR029052">
    <property type="entry name" value="Metallo-depent_PP-like"/>
</dbReference>
<dbReference type="SMART" id="SM00156">
    <property type="entry name" value="PP2Ac"/>
    <property type="match status" value="1"/>
</dbReference>
<proteinExistence type="predicted"/>
<dbReference type="GO" id="GO:0005737">
    <property type="term" value="C:cytoplasm"/>
    <property type="evidence" value="ECO:0000318"/>
    <property type="project" value="GO_Central"/>
</dbReference>
<dbReference type="RefSeq" id="XP_001304200.1">
    <property type="nucleotide sequence ID" value="XM_001304199.1"/>
</dbReference>
<protein>
    <submittedName>
        <fullName evidence="2">Serine/threonine protein phosphatase, putative</fullName>
    </submittedName>
</protein>
<organism evidence="2 3">
    <name type="scientific">Trichomonas vaginalis (strain ATCC PRA-98 / G3)</name>
    <dbReference type="NCBI Taxonomy" id="412133"/>
    <lineage>
        <taxon>Eukaryota</taxon>
        <taxon>Metamonada</taxon>
        <taxon>Parabasalia</taxon>
        <taxon>Trichomonadida</taxon>
        <taxon>Trichomonadidae</taxon>
        <taxon>Trichomonas</taxon>
    </lineage>
</organism>
<dbReference type="FunFam" id="3.60.21.10:FF:000292">
    <property type="entry name" value="Serine/threonine protein phosphatase, putative"/>
    <property type="match status" value="1"/>
</dbReference>
<dbReference type="InterPro" id="IPR006186">
    <property type="entry name" value="Ser/Thr-sp_prot-phosphatase"/>
</dbReference>
<dbReference type="KEGG" id="tva:4748963"/>
<dbReference type="InterPro" id="IPR050341">
    <property type="entry name" value="PP1_catalytic_subunit"/>
</dbReference>
<evidence type="ECO:0000313" key="2">
    <source>
        <dbReference type="EMBL" id="EAX91270.1"/>
    </source>
</evidence>
<reference evidence="2" key="2">
    <citation type="journal article" date="2007" name="Science">
        <title>Draft genome sequence of the sexually transmitted pathogen Trichomonas vaginalis.</title>
        <authorList>
            <person name="Carlton J.M."/>
            <person name="Hirt R.P."/>
            <person name="Silva J.C."/>
            <person name="Delcher A.L."/>
            <person name="Schatz M."/>
            <person name="Zhao Q."/>
            <person name="Wortman J.R."/>
            <person name="Bidwell S.L."/>
            <person name="Alsmark U.C.M."/>
            <person name="Besteiro S."/>
            <person name="Sicheritz-Ponten T."/>
            <person name="Noel C.J."/>
            <person name="Dacks J.B."/>
            <person name="Foster P.G."/>
            <person name="Simillion C."/>
            <person name="Van de Peer Y."/>
            <person name="Miranda-Saavedra D."/>
            <person name="Barton G.J."/>
            <person name="Westrop G.D."/>
            <person name="Mueller S."/>
            <person name="Dessi D."/>
            <person name="Fiori P.L."/>
            <person name="Ren Q."/>
            <person name="Paulsen I."/>
            <person name="Zhang H."/>
            <person name="Bastida-Corcuera F.D."/>
            <person name="Simoes-Barbosa A."/>
            <person name="Brown M.T."/>
            <person name="Hayes R.D."/>
            <person name="Mukherjee M."/>
            <person name="Okumura C.Y."/>
            <person name="Schneider R."/>
            <person name="Smith A.J."/>
            <person name="Vanacova S."/>
            <person name="Villalvazo M."/>
            <person name="Haas B.J."/>
            <person name="Pertea M."/>
            <person name="Feldblyum T.V."/>
            <person name="Utterback T.R."/>
            <person name="Shu C.L."/>
            <person name="Osoegawa K."/>
            <person name="de Jong P.J."/>
            <person name="Hrdy I."/>
            <person name="Horvathova L."/>
            <person name="Zubacova Z."/>
            <person name="Dolezal P."/>
            <person name="Malik S.B."/>
            <person name="Logsdon J.M. Jr."/>
            <person name="Henze K."/>
            <person name="Gupta A."/>
            <person name="Wang C.C."/>
            <person name="Dunne R.L."/>
            <person name="Upcroft J.A."/>
            <person name="Upcroft P."/>
            <person name="White O."/>
            <person name="Salzberg S.L."/>
            <person name="Tang P."/>
            <person name="Chiu C.-H."/>
            <person name="Lee Y.-S."/>
            <person name="Embley T.M."/>
            <person name="Coombs G.H."/>
            <person name="Mottram J.C."/>
            <person name="Tachezy J."/>
            <person name="Fraser-Liggett C.M."/>
            <person name="Johnson P.J."/>
        </authorList>
    </citation>
    <scope>NUCLEOTIDE SEQUENCE [LARGE SCALE GENOMIC DNA]</scope>
    <source>
        <strain evidence="2">G3</strain>
    </source>
</reference>
<dbReference type="CDD" id="cd00144">
    <property type="entry name" value="MPP_PPP_family"/>
    <property type="match status" value="1"/>
</dbReference>
<dbReference type="OMA" id="IMFNGAC"/>
<dbReference type="InterPro" id="IPR004843">
    <property type="entry name" value="Calcineurin-like_PHP"/>
</dbReference>
<feature type="domain" description="Serine/threonine specific protein phosphatases" evidence="1">
    <location>
        <begin position="1"/>
        <end position="128"/>
    </location>
</feature>
<dbReference type="GO" id="GO:0005634">
    <property type="term" value="C:nucleus"/>
    <property type="evidence" value="ECO:0000318"/>
    <property type="project" value="GO_Central"/>
</dbReference>
<dbReference type="PANTHER" id="PTHR11668">
    <property type="entry name" value="SERINE/THREONINE PROTEIN PHOSPHATASE"/>
    <property type="match status" value="1"/>
</dbReference>
<name>A2FV08_TRIV3</name>
<keyword evidence="3" id="KW-1185">Reference proteome</keyword>